<evidence type="ECO:0000259" key="8">
    <source>
        <dbReference type="PROSITE" id="PS50850"/>
    </source>
</evidence>
<feature type="transmembrane region" description="Helical" evidence="7">
    <location>
        <begin position="46"/>
        <end position="66"/>
    </location>
</feature>
<dbReference type="GeneID" id="27315390"/>
<evidence type="ECO:0000256" key="1">
    <source>
        <dbReference type="ARBA" id="ARBA00004141"/>
    </source>
</evidence>
<dbReference type="PROSITE" id="PS50850">
    <property type="entry name" value="MFS"/>
    <property type="match status" value="1"/>
</dbReference>
<dbReference type="CDD" id="cd06179">
    <property type="entry name" value="MFS_TRI12_like"/>
    <property type="match status" value="1"/>
</dbReference>
<accession>A0A0D1XG07</accession>
<name>A0A0D1XG07_9PEZI</name>
<feature type="transmembrane region" description="Helical" evidence="7">
    <location>
        <begin position="280"/>
        <end position="297"/>
    </location>
</feature>
<dbReference type="VEuPathDB" id="FungiDB:PV09_07417"/>
<dbReference type="InterPro" id="IPR020846">
    <property type="entry name" value="MFS_dom"/>
</dbReference>
<keyword evidence="5 7" id="KW-0472">Membrane</keyword>
<dbReference type="SUPFAM" id="SSF103473">
    <property type="entry name" value="MFS general substrate transporter"/>
    <property type="match status" value="1"/>
</dbReference>
<feature type="transmembrane region" description="Helical" evidence="7">
    <location>
        <begin position="206"/>
        <end position="227"/>
    </location>
</feature>
<feature type="transmembrane region" description="Helical" evidence="7">
    <location>
        <begin position="137"/>
        <end position="158"/>
    </location>
</feature>
<sequence length="585" mass="62788">MFANSETKGHVAHVDEVSSSKHHDGPVNLGLDYENIEKRYWRSPRFLGTCLAIIFMANGLFIGYAIPVNILNVIDADIGPSSNISLVTLINTLCQGIFFILVGSLSDAIGRRYFIIAGELSGVLGAILGATAKDINWLIGAGVFVGFAAAVQISYPLLVMEMVPNKYRFWGQGAISFMVLPTLGFGPLIGRVIVQNVHGSNGGWRFTYWLSAIVNGISLILFVLFYFPPAFHDLQARKSRVKQALQVDYAGFGIYACAIVCLLLALTWGGQQDPWNSAKIIALLVLGCVGLIAFVLYEVYMPLADPILPMSLFKIRNYYLAVIIGAIAQMSYYALNVFWPTHVSALYTTDNMKIGWLSSTTGTALAIGEIVMGPVCHRIGHFRTQLVAATTGLCIFGGLLGMANEHREGLAIACTAMSGFFVGWLELLSIVMAGLVVPPEKIGVAQAFHGSTRAVTATVAVAIYLAVFDGRITVDLPREVVSFATSAGLPSSSTTDLLLGVANGTTAALEAVPGMNKTILAAVGAGTKRGYAMSLSTTYLTSLAFGGLALITCFFIKDISEYLTLFVNKKVDGTLHGEQSEEEKV</sequence>
<keyword evidence="3 7" id="KW-0812">Transmembrane</keyword>
<feature type="region of interest" description="Disordered" evidence="6">
    <location>
        <begin position="1"/>
        <end position="23"/>
    </location>
</feature>
<dbReference type="PANTHER" id="PTHR23501:SF109">
    <property type="entry name" value="MAJOR FACILITATOR SUPERFAMILY (MFS) PROFILE DOMAIN-CONTAINING PROTEIN-RELATED"/>
    <property type="match status" value="1"/>
</dbReference>
<evidence type="ECO:0000256" key="3">
    <source>
        <dbReference type="ARBA" id="ARBA00022692"/>
    </source>
</evidence>
<feature type="transmembrane region" description="Helical" evidence="7">
    <location>
        <begin position="410"/>
        <end position="438"/>
    </location>
</feature>
<comment type="subcellular location">
    <subcellularLocation>
        <location evidence="1">Membrane</location>
        <topology evidence="1">Multi-pass membrane protein</topology>
    </subcellularLocation>
</comment>
<dbReference type="PANTHER" id="PTHR23501">
    <property type="entry name" value="MAJOR FACILITATOR SUPERFAMILY"/>
    <property type="match status" value="1"/>
</dbReference>
<evidence type="ECO:0000313" key="10">
    <source>
        <dbReference type="Proteomes" id="UP000053259"/>
    </source>
</evidence>
<evidence type="ECO:0000256" key="2">
    <source>
        <dbReference type="ARBA" id="ARBA00022448"/>
    </source>
</evidence>
<feature type="domain" description="Major facilitator superfamily (MFS) profile" evidence="8">
    <location>
        <begin position="47"/>
        <end position="561"/>
    </location>
</feature>
<dbReference type="OrthoDB" id="4161376at2759"/>
<dbReference type="Proteomes" id="UP000053259">
    <property type="component" value="Unassembled WGS sequence"/>
</dbReference>
<organism evidence="9 10">
    <name type="scientific">Verruconis gallopava</name>
    <dbReference type="NCBI Taxonomy" id="253628"/>
    <lineage>
        <taxon>Eukaryota</taxon>
        <taxon>Fungi</taxon>
        <taxon>Dikarya</taxon>
        <taxon>Ascomycota</taxon>
        <taxon>Pezizomycotina</taxon>
        <taxon>Dothideomycetes</taxon>
        <taxon>Pleosporomycetidae</taxon>
        <taxon>Venturiales</taxon>
        <taxon>Sympoventuriaceae</taxon>
        <taxon>Verruconis</taxon>
    </lineage>
</organism>
<feature type="transmembrane region" description="Helical" evidence="7">
    <location>
        <begin position="355"/>
        <end position="374"/>
    </location>
</feature>
<dbReference type="Gene3D" id="1.20.1250.20">
    <property type="entry name" value="MFS general substrate transporter like domains"/>
    <property type="match status" value="2"/>
</dbReference>
<dbReference type="GO" id="GO:0005886">
    <property type="term" value="C:plasma membrane"/>
    <property type="evidence" value="ECO:0007669"/>
    <property type="project" value="TreeGrafter"/>
</dbReference>
<dbReference type="Pfam" id="PF06609">
    <property type="entry name" value="TRI12"/>
    <property type="match status" value="1"/>
</dbReference>
<dbReference type="InterPro" id="IPR053791">
    <property type="entry name" value="MFS_Tri12-like"/>
</dbReference>
<feature type="transmembrane region" description="Helical" evidence="7">
    <location>
        <begin position="113"/>
        <end position="131"/>
    </location>
</feature>
<evidence type="ECO:0000313" key="9">
    <source>
        <dbReference type="EMBL" id="KIW01131.1"/>
    </source>
</evidence>
<dbReference type="InterPro" id="IPR010573">
    <property type="entry name" value="MFS_Str1/Tri12-like"/>
</dbReference>
<evidence type="ECO:0000256" key="4">
    <source>
        <dbReference type="ARBA" id="ARBA00022989"/>
    </source>
</evidence>
<feature type="transmembrane region" description="Helical" evidence="7">
    <location>
        <begin position="538"/>
        <end position="556"/>
    </location>
</feature>
<proteinExistence type="predicted"/>
<feature type="transmembrane region" description="Helical" evidence="7">
    <location>
        <begin position="450"/>
        <end position="468"/>
    </location>
</feature>
<reference evidence="9 10" key="1">
    <citation type="submission" date="2015-01" db="EMBL/GenBank/DDBJ databases">
        <title>The Genome Sequence of Ochroconis gallopava CBS43764.</title>
        <authorList>
            <consortium name="The Broad Institute Genomics Platform"/>
            <person name="Cuomo C."/>
            <person name="de Hoog S."/>
            <person name="Gorbushina A."/>
            <person name="Stielow B."/>
            <person name="Teixiera M."/>
            <person name="Abouelleil A."/>
            <person name="Chapman S.B."/>
            <person name="Priest M."/>
            <person name="Young S.K."/>
            <person name="Wortman J."/>
            <person name="Nusbaum C."/>
            <person name="Birren B."/>
        </authorList>
    </citation>
    <scope>NUCLEOTIDE SEQUENCE [LARGE SCALE GENOMIC DNA]</scope>
    <source>
        <strain evidence="9 10">CBS 43764</strain>
    </source>
</reference>
<keyword evidence="10" id="KW-1185">Reference proteome</keyword>
<dbReference type="InParanoid" id="A0A0D1XG07"/>
<feature type="transmembrane region" description="Helical" evidence="7">
    <location>
        <begin position="247"/>
        <end position="268"/>
    </location>
</feature>
<evidence type="ECO:0000256" key="6">
    <source>
        <dbReference type="SAM" id="MobiDB-lite"/>
    </source>
</evidence>
<keyword evidence="4 7" id="KW-1133">Transmembrane helix</keyword>
<keyword evidence="2" id="KW-0813">Transport</keyword>
<dbReference type="InterPro" id="IPR036259">
    <property type="entry name" value="MFS_trans_sf"/>
</dbReference>
<feature type="transmembrane region" description="Helical" evidence="7">
    <location>
        <begin position="318"/>
        <end position="335"/>
    </location>
</feature>
<feature type="transmembrane region" description="Helical" evidence="7">
    <location>
        <begin position="86"/>
        <end position="106"/>
    </location>
</feature>
<dbReference type="RefSeq" id="XP_016211000.1">
    <property type="nucleotide sequence ID" value="XM_016361180.1"/>
</dbReference>
<dbReference type="HOGENOM" id="CLU_000960_25_2_1"/>
<feature type="transmembrane region" description="Helical" evidence="7">
    <location>
        <begin position="170"/>
        <end position="194"/>
    </location>
</feature>
<gene>
    <name evidence="9" type="ORF">PV09_07417</name>
</gene>
<dbReference type="AlphaFoldDB" id="A0A0D1XG07"/>
<protein>
    <recommendedName>
        <fullName evidence="8">Major facilitator superfamily (MFS) profile domain-containing protein</fullName>
    </recommendedName>
</protein>
<dbReference type="EMBL" id="KN847557">
    <property type="protein sequence ID" value="KIW01131.1"/>
    <property type="molecule type" value="Genomic_DNA"/>
</dbReference>
<evidence type="ECO:0000256" key="7">
    <source>
        <dbReference type="SAM" id="Phobius"/>
    </source>
</evidence>
<evidence type="ECO:0000256" key="5">
    <source>
        <dbReference type="ARBA" id="ARBA00023136"/>
    </source>
</evidence>
<dbReference type="GO" id="GO:0022857">
    <property type="term" value="F:transmembrane transporter activity"/>
    <property type="evidence" value="ECO:0007669"/>
    <property type="project" value="InterPro"/>
</dbReference>
<feature type="compositionally biased region" description="Basic and acidic residues" evidence="6">
    <location>
        <begin position="7"/>
        <end position="23"/>
    </location>
</feature>